<comment type="caution">
    <text evidence="2">The sequence shown here is derived from an EMBL/GenBank/DDBJ whole genome shotgun (WGS) entry which is preliminary data.</text>
</comment>
<dbReference type="Proteomes" id="UP001501710">
    <property type="component" value="Unassembled WGS sequence"/>
</dbReference>
<dbReference type="EMBL" id="BAABAS010000005">
    <property type="protein sequence ID" value="GAA4229950.1"/>
    <property type="molecule type" value="Genomic_DNA"/>
</dbReference>
<reference evidence="3" key="1">
    <citation type="journal article" date="2019" name="Int. J. Syst. Evol. Microbiol.">
        <title>The Global Catalogue of Microorganisms (GCM) 10K type strain sequencing project: providing services to taxonomists for standard genome sequencing and annotation.</title>
        <authorList>
            <consortium name="The Broad Institute Genomics Platform"/>
            <consortium name="The Broad Institute Genome Sequencing Center for Infectious Disease"/>
            <person name="Wu L."/>
            <person name="Ma J."/>
        </authorList>
    </citation>
    <scope>NUCLEOTIDE SEQUENCE [LARGE SCALE GENOMIC DNA]</scope>
    <source>
        <strain evidence="3">JCM 17440</strain>
    </source>
</reference>
<organism evidence="2 3">
    <name type="scientific">Actinomadura meridiana</name>
    <dbReference type="NCBI Taxonomy" id="559626"/>
    <lineage>
        <taxon>Bacteria</taxon>
        <taxon>Bacillati</taxon>
        <taxon>Actinomycetota</taxon>
        <taxon>Actinomycetes</taxon>
        <taxon>Streptosporangiales</taxon>
        <taxon>Thermomonosporaceae</taxon>
        <taxon>Actinomadura</taxon>
    </lineage>
</organism>
<proteinExistence type="predicted"/>
<keyword evidence="3" id="KW-1185">Reference proteome</keyword>
<evidence type="ECO:0000313" key="2">
    <source>
        <dbReference type="EMBL" id="GAA4229950.1"/>
    </source>
</evidence>
<evidence type="ECO:0000313" key="3">
    <source>
        <dbReference type="Proteomes" id="UP001501710"/>
    </source>
</evidence>
<accession>A0ABP8BXR0</accession>
<sequence>MVLHESVLRPAIGDRGIMAGQLNHLAEVNAQLENVSVRVIPFVNGLHAGIVSSQFVMMHFPTNGDGRPSEPTTVYVEGFIGALYLEKPEEVERYEAVFTSMWNSALNEAESTSFLNQVAEDFNK</sequence>
<dbReference type="InterPro" id="IPR043917">
    <property type="entry name" value="DUF5753"/>
</dbReference>
<protein>
    <recommendedName>
        <fullName evidence="1">DUF5753 domain-containing protein</fullName>
    </recommendedName>
</protein>
<dbReference type="Pfam" id="PF19054">
    <property type="entry name" value="DUF5753"/>
    <property type="match status" value="1"/>
</dbReference>
<name>A0ABP8BXR0_9ACTN</name>
<feature type="domain" description="DUF5753" evidence="1">
    <location>
        <begin position="1"/>
        <end position="116"/>
    </location>
</feature>
<gene>
    <name evidence="2" type="ORF">GCM10022254_23570</name>
</gene>
<evidence type="ECO:0000259" key="1">
    <source>
        <dbReference type="Pfam" id="PF19054"/>
    </source>
</evidence>